<dbReference type="InterPro" id="IPR000531">
    <property type="entry name" value="Beta-barrel_TonB"/>
</dbReference>
<accession>A0ABT6X6P6</accession>
<evidence type="ECO:0000256" key="7">
    <source>
        <dbReference type="ARBA" id="ARBA00023065"/>
    </source>
</evidence>
<evidence type="ECO:0000313" key="17">
    <source>
        <dbReference type="EMBL" id="MDI9233658.1"/>
    </source>
</evidence>
<dbReference type="Pfam" id="PF07715">
    <property type="entry name" value="Plug"/>
    <property type="match status" value="1"/>
</dbReference>
<evidence type="ECO:0000256" key="6">
    <source>
        <dbReference type="ARBA" id="ARBA00022729"/>
    </source>
</evidence>
<dbReference type="PANTHER" id="PTHR30069">
    <property type="entry name" value="TONB-DEPENDENT OUTER MEMBRANE RECEPTOR"/>
    <property type="match status" value="1"/>
</dbReference>
<evidence type="ECO:0000256" key="13">
    <source>
        <dbReference type="RuleBase" id="RU003357"/>
    </source>
</evidence>
<feature type="chain" id="PRO_5045329206" evidence="14">
    <location>
        <begin position="29"/>
        <end position="625"/>
    </location>
</feature>
<dbReference type="Pfam" id="PF00593">
    <property type="entry name" value="TonB_dep_Rec_b-barrel"/>
    <property type="match status" value="1"/>
</dbReference>
<keyword evidence="7" id="KW-0406">Ion transport</keyword>
<evidence type="ECO:0000256" key="2">
    <source>
        <dbReference type="ARBA" id="ARBA00009810"/>
    </source>
</evidence>
<evidence type="ECO:0000313" key="18">
    <source>
        <dbReference type="Proteomes" id="UP001431902"/>
    </source>
</evidence>
<keyword evidence="3 12" id="KW-0813">Transport</keyword>
<comment type="caution">
    <text evidence="17">The sequence shown here is derived from an EMBL/GenBank/DDBJ whole genome shotgun (WGS) entry which is preliminary data.</text>
</comment>
<evidence type="ECO:0000256" key="9">
    <source>
        <dbReference type="ARBA" id="ARBA00023136"/>
    </source>
</evidence>
<evidence type="ECO:0000256" key="3">
    <source>
        <dbReference type="ARBA" id="ARBA00022448"/>
    </source>
</evidence>
<keyword evidence="8 13" id="KW-0798">TonB box</keyword>
<dbReference type="InterPro" id="IPR039426">
    <property type="entry name" value="TonB-dep_rcpt-like"/>
</dbReference>
<dbReference type="CDD" id="cd01347">
    <property type="entry name" value="ligand_gated_channel"/>
    <property type="match status" value="1"/>
</dbReference>
<evidence type="ECO:0000256" key="4">
    <source>
        <dbReference type="ARBA" id="ARBA00022452"/>
    </source>
</evidence>
<dbReference type="Gene3D" id="2.40.170.20">
    <property type="entry name" value="TonB-dependent receptor, beta-barrel domain"/>
    <property type="match status" value="1"/>
</dbReference>
<dbReference type="Gene3D" id="2.170.130.10">
    <property type="entry name" value="TonB-dependent receptor, plug domain"/>
    <property type="match status" value="1"/>
</dbReference>
<name>A0ABT6X6P6_9BURK</name>
<dbReference type="InterPro" id="IPR012910">
    <property type="entry name" value="Plug_dom"/>
</dbReference>
<keyword evidence="10 17" id="KW-0675">Receptor</keyword>
<protein>
    <submittedName>
        <fullName evidence="17">TonB-dependent receptor</fullName>
    </submittedName>
</protein>
<dbReference type="PANTHER" id="PTHR30069:SF53">
    <property type="entry name" value="COLICIN I RECEPTOR-RELATED"/>
    <property type="match status" value="1"/>
</dbReference>
<gene>
    <name evidence="17" type="ORF">QLQ16_07390</name>
</gene>
<dbReference type="InterPro" id="IPR036942">
    <property type="entry name" value="Beta-barrel_TonB_sf"/>
</dbReference>
<keyword evidence="4 12" id="KW-1134">Transmembrane beta strand</keyword>
<keyword evidence="6 14" id="KW-0732">Signal</keyword>
<evidence type="ECO:0000259" key="15">
    <source>
        <dbReference type="Pfam" id="PF00593"/>
    </source>
</evidence>
<dbReference type="PROSITE" id="PS52016">
    <property type="entry name" value="TONB_DEPENDENT_REC_3"/>
    <property type="match status" value="1"/>
</dbReference>
<dbReference type="SUPFAM" id="SSF56935">
    <property type="entry name" value="Porins"/>
    <property type="match status" value="1"/>
</dbReference>
<comment type="similarity">
    <text evidence="2 12 13">Belongs to the TonB-dependent receptor family.</text>
</comment>
<feature type="domain" description="TonB-dependent receptor-like beta-barrel" evidence="15">
    <location>
        <begin position="243"/>
        <end position="597"/>
    </location>
</feature>
<keyword evidence="18" id="KW-1185">Reference proteome</keyword>
<keyword evidence="11 12" id="KW-0998">Cell outer membrane</keyword>
<evidence type="ECO:0000256" key="14">
    <source>
        <dbReference type="SAM" id="SignalP"/>
    </source>
</evidence>
<dbReference type="InterPro" id="IPR037066">
    <property type="entry name" value="Plug_dom_sf"/>
</dbReference>
<evidence type="ECO:0000259" key="16">
    <source>
        <dbReference type="Pfam" id="PF07715"/>
    </source>
</evidence>
<reference evidence="17" key="1">
    <citation type="submission" date="2023-05" db="EMBL/GenBank/DDBJ databases">
        <title>Limnohabitans sp. strain HM2-2 Genome sequencing and assembly.</title>
        <authorList>
            <person name="Jung Y."/>
        </authorList>
    </citation>
    <scope>NUCLEOTIDE SEQUENCE</scope>
    <source>
        <strain evidence="17">HM2-2</strain>
    </source>
</reference>
<sequence length="625" mass="67802">MKNRTIRARSSVPVLSILSLAVGTALHAQTIEINPVVITGARMEQQLSQALTSVSVITRQEIEKSQSPTLADLLQGEAGFEFGRNGGPGTTTSFFLRGQNSSNVVVMIDGVRSQVDSLGALQVLDVPLFQIERIEILRGNASALYGDAAIGGVISITTLNGKGTPAAYGSVTYGSRNSLDASVGYGGKSEDYRFNVLAGIKKTDGFSAINTQQQAAANPDQDGYSGQFMAARVEKLLSQDATVGVRLQGARSTADTDNAWANSPLDTHQFKKRNSSLGFFWRQSFTADWVSQLDLTTSSLGYEDIENGQRLNSYGLFEGRQNLARWFNTWQAGVNTAVNFGADVTSENFKVDQGNAYDMQRDANGVFAGVTQKLGAFTAQLNARHDDLKVQNMEPGLASSSNRSGADTGLLGLGYAITPQWSVTGTVSTGFRAPTASEVSKNAQLKPETHQSSEIGGSYSAETLLVRVVYFDTRTTDAIVYKPLQGWEYTYESVGRVSNKGVEATLRAQWRGYSLKASVVNQDPMNDVSHKSLDRRAQNYGAIDVSRSFGTYDAGARLYASGARPDGTHTLAGYSLWSFYASRKIDDNWTARLRMDNAFDKQYQLAYGYNTPGRGLFATLQYSPK</sequence>
<comment type="subcellular location">
    <subcellularLocation>
        <location evidence="1 12">Cell outer membrane</location>
        <topology evidence="1 12">Multi-pass membrane protein</topology>
    </subcellularLocation>
</comment>
<keyword evidence="9 12" id="KW-0472">Membrane</keyword>
<evidence type="ECO:0000256" key="10">
    <source>
        <dbReference type="ARBA" id="ARBA00023170"/>
    </source>
</evidence>
<dbReference type="RefSeq" id="WP_283224052.1">
    <property type="nucleotide sequence ID" value="NZ_JASGBH010000004.1"/>
</dbReference>
<dbReference type="Proteomes" id="UP001431902">
    <property type="component" value="Unassembled WGS sequence"/>
</dbReference>
<dbReference type="EMBL" id="JASGBH010000004">
    <property type="protein sequence ID" value="MDI9233658.1"/>
    <property type="molecule type" value="Genomic_DNA"/>
</dbReference>
<evidence type="ECO:0000256" key="1">
    <source>
        <dbReference type="ARBA" id="ARBA00004571"/>
    </source>
</evidence>
<evidence type="ECO:0000256" key="5">
    <source>
        <dbReference type="ARBA" id="ARBA00022692"/>
    </source>
</evidence>
<organism evidence="17 18">
    <name type="scientific">Limnohabitans lacus</name>
    <dbReference type="NCBI Taxonomy" id="3045173"/>
    <lineage>
        <taxon>Bacteria</taxon>
        <taxon>Pseudomonadati</taxon>
        <taxon>Pseudomonadota</taxon>
        <taxon>Betaproteobacteria</taxon>
        <taxon>Burkholderiales</taxon>
        <taxon>Comamonadaceae</taxon>
        <taxon>Limnohabitans</taxon>
    </lineage>
</organism>
<evidence type="ECO:0000256" key="8">
    <source>
        <dbReference type="ARBA" id="ARBA00023077"/>
    </source>
</evidence>
<feature type="signal peptide" evidence="14">
    <location>
        <begin position="1"/>
        <end position="28"/>
    </location>
</feature>
<keyword evidence="5 12" id="KW-0812">Transmembrane</keyword>
<evidence type="ECO:0000256" key="11">
    <source>
        <dbReference type="ARBA" id="ARBA00023237"/>
    </source>
</evidence>
<feature type="domain" description="TonB-dependent receptor plug" evidence="16">
    <location>
        <begin position="49"/>
        <end position="153"/>
    </location>
</feature>
<evidence type="ECO:0000256" key="12">
    <source>
        <dbReference type="PROSITE-ProRule" id="PRU01360"/>
    </source>
</evidence>
<proteinExistence type="inferred from homology"/>